<dbReference type="InterPro" id="IPR029063">
    <property type="entry name" value="SAM-dependent_MTases_sf"/>
</dbReference>
<dbReference type="CDD" id="cd02440">
    <property type="entry name" value="AdoMet_MTases"/>
    <property type="match status" value="1"/>
</dbReference>
<name>A0ABS1E0C6_RUBGE</name>
<reference evidence="1" key="2">
    <citation type="journal article" date="2020" name="Microorganisms">
        <title>Osmotic Adaptation and Compatible Solute Biosynthesis of Phototrophic Bacteria as Revealed from Genome Analyses.</title>
        <authorList>
            <person name="Imhoff J.F."/>
            <person name="Rahn T."/>
            <person name="Kunzel S."/>
            <person name="Keller A."/>
            <person name="Neulinger S.C."/>
        </authorList>
    </citation>
    <scope>NUCLEOTIDE SEQUENCE</scope>
    <source>
        <strain evidence="1">IM 151</strain>
    </source>
</reference>
<dbReference type="Gene3D" id="3.40.50.150">
    <property type="entry name" value="Vaccinia Virus protein VP39"/>
    <property type="match status" value="1"/>
</dbReference>
<evidence type="ECO:0000313" key="1">
    <source>
        <dbReference type="EMBL" id="MBK1714390.1"/>
    </source>
</evidence>
<evidence type="ECO:0008006" key="3">
    <source>
        <dbReference type="Google" id="ProtNLM"/>
    </source>
</evidence>
<dbReference type="SUPFAM" id="SSF53335">
    <property type="entry name" value="S-adenosyl-L-methionine-dependent methyltransferases"/>
    <property type="match status" value="1"/>
</dbReference>
<reference evidence="1" key="1">
    <citation type="submission" date="2017-08" db="EMBL/GenBank/DDBJ databases">
        <authorList>
            <person name="Imhoff J.F."/>
            <person name="Rahn T."/>
            <person name="Kuenzel S."/>
            <person name="Neulinger S.C."/>
        </authorList>
    </citation>
    <scope>NUCLEOTIDE SEQUENCE</scope>
    <source>
        <strain evidence="1">IM 151</strain>
    </source>
</reference>
<evidence type="ECO:0000313" key="2">
    <source>
        <dbReference type="Proteomes" id="UP001041814"/>
    </source>
</evidence>
<protein>
    <recommendedName>
        <fullName evidence="3">Class I SAM-dependent methyltransferase</fullName>
    </recommendedName>
</protein>
<dbReference type="Proteomes" id="UP001041814">
    <property type="component" value="Unassembled WGS sequence"/>
</dbReference>
<sequence length="307" mass="34126">MGVAPRLPRKAVGDWVRRRFPGWYAARVDRSRLEQRQRIDALLRGGGTARTLAPSRFDELQARGFARAAAYRYDDFSSAVRAGERLRRLAALLPGLTAPHSVLEVSCGDGMVGALLQLAGHDTTLSDMRDWRGKAALGLPFVGWDVDHPFPDGERRFDLVLSYNAAEHWADPRAALERLLGLCRPGGHVVLDFGPLFNSPWGLHAWSVGFPYPQFLFPREFVEARVASLGVQDLGASSATLQPTNGCSLASFRALWPRLPADVVALHEDRDYRYLGFVEEFADCFRGRGLTLDEITVNSIEIVLRAR</sequence>
<comment type="caution">
    <text evidence="1">The sequence shown here is derived from an EMBL/GenBank/DDBJ whole genome shotgun (WGS) entry which is preliminary data.</text>
</comment>
<gene>
    <name evidence="1" type="ORF">CKO43_16585</name>
</gene>
<dbReference type="EMBL" id="NRRU01000066">
    <property type="protein sequence ID" value="MBK1714390.1"/>
    <property type="molecule type" value="Genomic_DNA"/>
</dbReference>
<keyword evidence="2" id="KW-1185">Reference proteome</keyword>
<proteinExistence type="predicted"/>
<dbReference type="Pfam" id="PF13489">
    <property type="entry name" value="Methyltransf_23"/>
    <property type="match status" value="1"/>
</dbReference>
<organism evidence="1 2">
    <name type="scientific">Rubrivivax gelatinosus</name>
    <name type="common">Rhodocyclus gelatinosus</name>
    <name type="synonym">Rhodopseudomonas gelatinosa</name>
    <dbReference type="NCBI Taxonomy" id="28068"/>
    <lineage>
        <taxon>Bacteria</taxon>
        <taxon>Pseudomonadati</taxon>
        <taxon>Pseudomonadota</taxon>
        <taxon>Betaproteobacteria</taxon>
        <taxon>Burkholderiales</taxon>
        <taxon>Sphaerotilaceae</taxon>
        <taxon>Rubrivivax</taxon>
    </lineage>
</organism>
<accession>A0ABS1E0C6</accession>